<name>A0ABR1ZT25_9ROSI</name>
<protein>
    <submittedName>
        <fullName evidence="1">Uncharacterized protein</fullName>
    </submittedName>
</protein>
<dbReference type="Proteomes" id="UP001396334">
    <property type="component" value="Unassembled WGS sequence"/>
</dbReference>
<evidence type="ECO:0000313" key="1">
    <source>
        <dbReference type="EMBL" id="KAK8483830.1"/>
    </source>
</evidence>
<organism evidence="1 2">
    <name type="scientific">Hibiscus sabdariffa</name>
    <name type="common">roselle</name>
    <dbReference type="NCBI Taxonomy" id="183260"/>
    <lineage>
        <taxon>Eukaryota</taxon>
        <taxon>Viridiplantae</taxon>
        <taxon>Streptophyta</taxon>
        <taxon>Embryophyta</taxon>
        <taxon>Tracheophyta</taxon>
        <taxon>Spermatophyta</taxon>
        <taxon>Magnoliopsida</taxon>
        <taxon>eudicotyledons</taxon>
        <taxon>Gunneridae</taxon>
        <taxon>Pentapetalae</taxon>
        <taxon>rosids</taxon>
        <taxon>malvids</taxon>
        <taxon>Malvales</taxon>
        <taxon>Malvaceae</taxon>
        <taxon>Malvoideae</taxon>
        <taxon>Hibiscus</taxon>
    </lineage>
</organism>
<comment type="caution">
    <text evidence="1">The sequence shown here is derived from an EMBL/GenBank/DDBJ whole genome shotgun (WGS) entry which is preliminary data.</text>
</comment>
<proteinExistence type="predicted"/>
<gene>
    <name evidence="1" type="ORF">V6N11_019558</name>
</gene>
<evidence type="ECO:0000313" key="2">
    <source>
        <dbReference type="Proteomes" id="UP001396334"/>
    </source>
</evidence>
<reference evidence="1 2" key="1">
    <citation type="journal article" date="2024" name="G3 (Bethesda)">
        <title>Genome assembly of Hibiscus sabdariffa L. provides insights into metabolisms of medicinal natural products.</title>
        <authorList>
            <person name="Kim T."/>
        </authorList>
    </citation>
    <scope>NUCLEOTIDE SEQUENCE [LARGE SCALE GENOMIC DNA]</scope>
    <source>
        <strain evidence="1">TK-2024</strain>
        <tissue evidence="1">Old leaves</tissue>
    </source>
</reference>
<keyword evidence="2" id="KW-1185">Reference proteome</keyword>
<accession>A0ABR1ZT25</accession>
<sequence length="112" mass="12179">MNTHCPSSGREISKYLAMDASNVYQAPPTVAPNACFSFTNQASTEYSEFPPPLPARPQHFHRLMATAVTVVSTGVMASATFVNTNVFSKCMWIVPSCMPPMESEDAEADDLT</sequence>
<dbReference type="EMBL" id="JBBPBN010000617">
    <property type="protein sequence ID" value="KAK8483830.1"/>
    <property type="molecule type" value="Genomic_DNA"/>
</dbReference>